<keyword evidence="4" id="KW-1185">Reference proteome</keyword>
<feature type="compositionally biased region" description="Gly residues" evidence="1">
    <location>
        <begin position="38"/>
        <end position="67"/>
    </location>
</feature>
<evidence type="ECO:0000313" key="4">
    <source>
        <dbReference type="Proteomes" id="UP000002139"/>
    </source>
</evidence>
<dbReference type="HOGENOM" id="CLU_651952_0_0_7"/>
<keyword evidence="2" id="KW-0732">Signal</keyword>
<dbReference type="STRING" id="448385.sce1877"/>
<dbReference type="AlphaFoldDB" id="A9FP91"/>
<feature type="region of interest" description="Disordered" evidence="1">
    <location>
        <begin position="30"/>
        <end position="74"/>
    </location>
</feature>
<accession>A9FP91</accession>
<dbReference type="RefSeq" id="WP_012234512.1">
    <property type="nucleotide sequence ID" value="NC_010162.1"/>
</dbReference>
<reference evidence="3 4" key="1">
    <citation type="journal article" date="2007" name="Nat. Biotechnol.">
        <title>Complete genome sequence of the myxobacterium Sorangium cellulosum.</title>
        <authorList>
            <person name="Schneiker S."/>
            <person name="Perlova O."/>
            <person name="Kaiser O."/>
            <person name="Gerth K."/>
            <person name="Alici A."/>
            <person name="Altmeyer M.O."/>
            <person name="Bartels D."/>
            <person name="Bekel T."/>
            <person name="Beyer S."/>
            <person name="Bode E."/>
            <person name="Bode H.B."/>
            <person name="Bolten C.J."/>
            <person name="Choudhuri J.V."/>
            <person name="Doss S."/>
            <person name="Elnakady Y.A."/>
            <person name="Frank B."/>
            <person name="Gaigalat L."/>
            <person name="Goesmann A."/>
            <person name="Groeger C."/>
            <person name="Gross F."/>
            <person name="Jelsbak L."/>
            <person name="Jelsbak L."/>
            <person name="Kalinowski J."/>
            <person name="Kegler C."/>
            <person name="Knauber T."/>
            <person name="Konietzny S."/>
            <person name="Kopp M."/>
            <person name="Krause L."/>
            <person name="Krug D."/>
            <person name="Linke B."/>
            <person name="Mahmud T."/>
            <person name="Martinez-Arias R."/>
            <person name="McHardy A.C."/>
            <person name="Merai M."/>
            <person name="Meyer F."/>
            <person name="Mormann S."/>
            <person name="Munoz-Dorado J."/>
            <person name="Perez J."/>
            <person name="Pradella S."/>
            <person name="Rachid S."/>
            <person name="Raddatz G."/>
            <person name="Rosenau F."/>
            <person name="Rueckert C."/>
            <person name="Sasse F."/>
            <person name="Scharfe M."/>
            <person name="Schuster S.C."/>
            <person name="Suen G."/>
            <person name="Treuner-Lange A."/>
            <person name="Velicer G.J."/>
            <person name="Vorholter F.-J."/>
            <person name="Weissman K.J."/>
            <person name="Welch R.D."/>
            <person name="Wenzel S.C."/>
            <person name="Whitworth D.E."/>
            <person name="Wilhelm S."/>
            <person name="Wittmann C."/>
            <person name="Bloecker H."/>
            <person name="Puehler A."/>
            <person name="Mueller R."/>
        </authorList>
    </citation>
    <scope>NUCLEOTIDE SEQUENCE [LARGE SCALE GENOMIC DNA]</scope>
    <source>
        <strain evidence="4">So ce56</strain>
    </source>
</reference>
<organism evidence="3 4">
    <name type="scientific">Sorangium cellulosum (strain So ce56)</name>
    <name type="common">Polyangium cellulosum (strain So ce56)</name>
    <dbReference type="NCBI Taxonomy" id="448385"/>
    <lineage>
        <taxon>Bacteria</taxon>
        <taxon>Pseudomonadati</taxon>
        <taxon>Myxococcota</taxon>
        <taxon>Polyangia</taxon>
        <taxon>Polyangiales</taxon>
        <taxon>Polyangiaceae</taxon>
        <taxon>Sorangium</taxon>
    </lineage>
</organism>
<sequence>MRTSLAIGLLLSVSISSLLVGSGCTITLAPDPDPPAGSTGGEGGNGGDVDQGAGGGEDPGSEGGGGRLPPPPPSACWLGDMGDGFTCHDTATLRDHAQARCARMGAELASFVSDTLNPSCAEHESSEVVFECCGGEPPPPPPPNSCWKGELGDGSSCIDMGAIKDRAYAMCVSAGARLTWLDALPDPGRCGLNEATKATFECCGSTPPPPPPRACWKGELGDRRSCVDPSALKEQAYAACSRSAADLTFFDYERNNPSCAAHETTWGYFECCGSEPPPPPPPPPSGACWKGELGDGLSCVDRTVMKDRAYATCVSAGASFTSFSYEQDNPRCTGNETSKAVFECCGVEPPPPPPEACWGGSLGDGTSCIDASALKERAYATCASDGAELAAFDPGYDGRCAAYESSHAKFTCCASKTPPPR</sequence>
<dbReference type="PROSITE" id="PS51257">
    <property type="entry name" value="PROKAR_LIPOPROTEIN"/>
    <property type="match status" value="1"/>
</dbReference>
<gene>
    <name evidence="3" type="ordered locus">sce1877</name>
</gene>
<name>A9FP91_SORC5</name>
<dbReference type="KEGG" id="scl:sce1877"/>
<feature type="chain" id="PRO_5002735636" evidence="2">
    <location>
        <begin position="21"/>
        <end position="421"/>
    </location>
</feature>
<feature type="signal peptide" evidence="2">
    <location>
        <begin position="1"/>
        <end position="20"/>
    </location>
</feature>
<evidence type="ECO:0000256" key="1">
    <source>
        <dbReference type="SAM" id="MobiDB-lite"/>
    </source>
</evidence>
<dbReference type="OrthoDB" id="5537332at2"/>
<protein>
    <submittedName>
        <fullName evidence="3">Uncharacterized protein</fullName>
    </submittedName>
</protein>
<dbReference type="EMBL" id="AM746676">
    <property type="protein sequence ID" value="CAN92035.1"/>
    <property type="molecule type" value="Genomic_DNA"/>
</dbReference>
<evidence type="ECO:0000256" key="2">
    <source>
        <dbReference type="SAM" id="SignalP"/>
    </source>
</evidence>
<evidence type="ECO:0000313" key="3">
    <source>
        <dbReference type="EMBL" id="CAN92035.1"/>
    </source>
</evidence>
<dbReference type="Proteomes" id="UP000002139">
    <property type="component" value="Chromosome"/>
</dbReference>
<proteinExistence type="predicted"/>